<dbReference type="PANTHER" id="PTHR37306">
    <property type="entry name" value="COLICIN V PRODUCTION PROTEIN"/>
    <property type="match status" value="1"/>
</dbReference>
<evidence type="ECO:0000256" key="2">
    <source>
        <dbReference type="ARBA" id="ARBA00022692"/>
    </source>
</evidence>
<dbReference type="InterPro" id="IPR003825">
    <property type="entry name" value="Colicin-V_CvpA"/>
</dbReference>
<name>A0A172TGN4_9BACL</name>
<keyword evidence="3 5" id="KW-1133">Transmembrane helix</keyword>
<dbReference type="Pfam" id="PF02674">
    <property type="entry name" value="Colicin_V"/>
    <property type="match status" value="1"/>
</dbReference>
<dbReference type="Proteomes" id="UP000076927">
    <property type="component" value="Chromosome"/>
</dbReference>
<gene>
    <name evidence="6" type="ORF">SY83_07685</name>
</gene>
<evidence type="ECO:0000256" key="3">
    <source>
        <dbReference type="ARBA" id="ARBA00022989"/>
    </source>
</evidence>
<evidence type="ECO:0000256" key="4">
    <source>
        <dbReference type="ARBA" id="ARBA00023136"/>
    </source>
</evidence>
<evidence type="ECO:0000313" key="6">
    <source>
        <dbReference type="EMBL" id="ANE46170.1"/>
    </source>
</evidence>
<dbReference type="PANTHER" id="PTHR37306:SF1">
    <property type="entry name" value="COLICIN V PRODUCTION PROTEIN"/>
    <property type="match status" value="1"/>
</dbReference>
<dbReference type="KEGG" id="pswu:SY83_07685"/>
<keyword evidence="7" id="KW-1185">Reference proteome</keyword>
<feature type="transmembrane region" description="Helical" evidence="5">
    <location>
        <begin position="24"/>
        <end position="45"/>
    </location>
</feature>
<dbReference type="AlphaFoldDB" id="A0A172TGN4"/>
<feature type="transmembrane region" description="Helical" evidence="5">
    <location>
        <begin position="79"/>
        <end position="99"/>
    </location>
</feature>
<dbReference type="RefSeq" id="WP_068605678.1">
    <property type="nucleotide sequence ID" value="NZ_CP011388.1"/>
</dbReference>
<accession>A0A172TGN4</accession>
<dbReference type="PATRIC" id="fig|1178515.4.peg.1524"/>
<dbReference type="GO" id="GO:0016020">
    <property type="term" value="C:membrane"/>
    <property type="evidence" value="ECO:0007669"/>
    <property type="project" value="UniProtKB-SubCell"/>
</dbReference>
<dbReference type="EMBL" id="CP011388">
    <property type="protein sequence ID" value="ANE46170.1"/>
    <property type="molecule type" value="Genomic_DNA"/>
</dbReference>
<keyword evidence="2 5" id="KW-0812">Transmembrane</keyword>
<dbReference type="OrthoDB" id="1809613at2"/>
<comment type="subcellular location">
    <subcellularLocation>
        <location evidence="1">Membrane</location>
        <topology evidence="1">Multi-pass membrane protein</topology>
    </subcellularLocation>
</comment>
<sequence length="179" mass="20142">MNTLDYILISIGLIGSFIGYRRGLLIQLVSILGFFAAYVAAFVFYDDVSPWLQNVFPVEALPSYQNMEFALKGLKLERYLYNTVAFALLFFTVKIALTFAGRTLNLITKVPGLNAVNQWSGAMLAILEVILLAIIAVNVMKMLPSESVNRLLEQSRTAQWLFDTTPILADKLRQLWITV</sequence>
<evidence type="ECO:0000256" key="1">
    <source>
        <dbReference type="ARBA" id="ARBA00004141"/>
    </source>
</evidence>
<evidence type="ECO:0000256" key="5">
    <source>
        <dbReference type="SAM" id="Phobius"/>
    </source>
</evidence>
<reference evidence="6 7" key="1">
    <citation type="submission" date="2015-01" db="EMBL/GenBank/DDBJ databases">
        <title>Paenibacillus swuensis/DY6/whole genome sequencing.</title>
        <authorList>
            <person name="Kim M.K."/>
            <person name="Srinivasan S."/>
            <person name="Lee J.-J."/>
        </authorList>
    </citation>
    <scope>NUCLEOTIDE SEQUENCE [LARGE SCALE GENOMIC DNA]</scope>
    <source>
        <strain evidence="6 7">DY6</strain>
    </source>
</reference>
<organism evidence="6 7">
    <name type="scientific">Paenibacillus swuensis</name>
    <dbReference type="NCBI Taxonomy" id="1178515"/>
    <lineage>
        <taxon>Bacteria</taxon>
        <taxon>Bacillati</taxon>
        <taxon>Bacillota</taxon>
        <taxon>Bacilli</taxon>
        <taxon>Bacillales</taxon>
        <taxon>Paenibacillaceae</taxon>
        <taxon>Paenibacillus</taxon>
    </lineage>
</organism>
<evidence type="ECO:0000313" key="7">
    <source>
        <dbReference type="Proteomes" id="UP000076927"/>
    </source>
</evidence>
<dbReference type="GO" id="GO:0009403">
    <property type="term" value="P:toxin biosynthetic process"/>
    <property type="evidence" value="ECO:0007669"/>
    <property type="project" value="InterPro"/>
</dbReference>
<protein>
    <recommendedName>
        <fullName evidence="8">CvpA family protein</fullName>
    </recommendedName>
</protein>
<dbReference type="STRING" id="1178515.SY83_07685"/>
<evidence type="ECO:0008006" key="8">
    <source>
        <dbReference type="Google" id="ProtNLM"/>
    </source>
</evidence>
<keyword evidence="4 5" id="KW-0472">Membrane</keyword>
<proteinExistence type="predicted"/>
<feature type="transmembrane region" description="Helical" evidence="5">
    <location>
        <begin position="119"/>
        <end position="140"/>
    </location>
</feature>